<dbReference type="Pfam" id="PF00782">
    <property type="entry name" value="DSPc"/>
    <property type="match status" value="1"/>
</dbReference>
<dbReference type="RefSeq" id="XP_022662887.1">
    <property type="nucleotide sequence ID" value="XM_022807152.1"/>
</dbReference>
<feature type="region of interest" description="Disordered" evidence="1">
    <location>
        <begin position="207"/>
        <end position="251"/>
    </location>
</feature>
<evidence type="ECO:0000259" key="2">
    <source>
        <dbReference type="PROSITE" id="PS50056"/>
    </source>
</evidence>
<dbReference type="PANTHER" id="PTHR10367">
    <property type="entry name" value="MRNA-CAPPING ENZYME"/>
    <property type="match status" value="1"/>
</dbReference>
<dbReference type="Proteomes" id="UP000594260">
    <property type="component" value="Unplaced"/>
</dbReference>
<dbReference type="InterPro" id="IPR051029">
    <property type="entry name" value="mRNA_Capping_Enz/RNA_Phosphat"/>
</dbReference>
<dbReference type="EnsemblMetazoa" id="XM_022807152">
    <property type="protein sequence ID" value="XP_022662887"/>
    <property type="gene ID" value="LOC111251017"/>
</dbReference>
<feature type="compositionally biased region" description="Basic and acidic residues" evidence="1">
    <location>
        <begin position="223"/>
        <end position="251"/>
    </location>
</feature>
<dbReference type="KEGG" id="vde:111251017"/>
<dbReference type="GO" id="GO:0004484">
    <property type="term" value="F:mRNA guanylyltransferase activity"/>
    <property type="evidence" value="ECO:0007669"/>
    <property type="project" value="TreeGrafter"/>
</dbReference>
<dbReference type="AlphaFoldDB" id="A0A7M7K7P5"/>
<dbReference type="GO" id="GO:0006370">
    <property type="term" value="P:7-methylguanosine mRNA capping"/>
    <property type="evidence" value="ECO:0007669"/>
    <property type="project" value="TreeGrafter"/>
</dbReference>
<dbReference type="InterPro" id="IPR000340">
    <property type="entry name" value="Dual-sp_phosphatase_cat-dom"/>
</dbReference>
<dbReference type="PROSITE" id="PS50056">
    <property type="entry name" value="TYR_PHOSPHATASE_2"/>
    <property type="match status" value="1"/>
</dbReference>
<dbReference type="SUPFAM" id="SSF52799">
    <property type="entry name" value="(Phosphotyrosine protein) phosphatases II"/>
    <property type="match status" value="1"/>
</dbReference>
<dbReference type="InterPro" id="IPR000387">
    <property type="entry name" value="Tyr_Pase_dom"/>
</dbReference>
<feature type="domain" description="Tyrosine specific protein phosphatases" evidence="2">
    <location>
        <begin position="94"/>
        <end position="163"/>
    </location>
</feature>
<dbReference type="PANTHER" id="PTHR10367:SF17">
    <property type="entry name" value="MRNA-CAPPING ENZYME"/>
    <property type="match status" value="1"/>
</dbReference>
<dbReference type="OrthoDB" id="428974at2759"/>
<evidence type="ECO:0000313" key="4">
    <source>
        <dbReference type="Proteomes" id="UP000594260"/>
    </source>
</evidence>
<organism evidence="3 4">
    <name type="scientific">Varroa destructor</name>
    <name type="common">Honeybee mite</name>
    <dbReference type="NCBI Taxonomy" id="109461"/>
    <lineage>
        <taxon>Eukaryota</taxon>
        <taxon>Metazoa</taxon>
        <taxon>Ecdysozoa</taxon>
        <taxon>Arthropoda</taxon>
        <taxon>Chelicerata</taxon>
        <taxon>Arachnida</taxon>
        <taxon>Acari</taxon>
        <taxon>Parasitiformes</taxon>
        <taxon>Mesostigmata</taxon>
        <taxon>Gamasina</taxon>
        <taxon>Dermanyssoidea</taxon>
        <taxon>Varroidae</taxon>
        <taxon>Varroa</taxon>
    </lineage>
</organism>
<proteinExistence type="predicted"/>
<sequence length="300" mass="35507">MPRPPTKWSDYSAFRDVVRGTRFIPFKTPYKERVRGENFNVEVLMRKMGNLGFVLNLVKTDRYYNPAAYKRNDIKTFHIRLEGHGQVPRPQEMEKIFATLKQYMNMETDETKLIGVHCTHGVNRTGYVICRYMIEKLGMTPQDAINRFCTARGYRFDHPELEEDLLKYKPSIDEEALAFHSIGGKITPRFTMDGIYLDVDEALRRRGMKQQETSGADNNVEDNDIHHPTDDKQIERPDNDRHKERRDFDRYGNGEDPEWLEKYLGPRRLRHSYHSVTHGLCDDEIRRYLGPERRTILEEY</sequence>
<dbReference type="InterPro" id="IPR029021">
    <property type="entry name" value="Prot-tyrosine_phosphatase-like"/>
</dbReference>
<dbReference type="InterPro" id="IPR016130">
    <property type="entry name" value="Tyr_Pase_AS"/>
</dbReference>
<dbReference type="Gene3D" id="3.90.190.10">
    <property type="entry name" value="Protein tyrosine phosphatase superfamily"/>
    <property type="match status" value="1"/>
</dbReference>
<keyword evidence="4" id="KW-1185">Reference proteome</keyword>
<name>A0A7M7K7P5_VARDE</name>
<evidence type="ECO:0000256" key="1">
    <source>
        <dbReference type="SAM" id="MobiDB-lite"/>
    </source>
</evidence>
<accession>A0A7M7K7P5</accession>
<dbReference type="PROSITE" id="PS00383">
    <property type="entry name" value="TYR_PHOSPHATASE_1"/>
    <property type="match status" value="1"/>
</dbReference>
<evidence type="ECO:0000313" key="3">
    <source>
        <dbReference type="EnsemblMetazoa" id="XP_022662887"/>
    </source>
</evidence>
<dbReference type="GeneID" id="111251017"/>
<dbReference type="InParanoid" id="A0A7M7K7P5"/>
<reference evidence="3" key="1">
    <citation type="submission" date="2021-01" db="UniProtKB">
        <authorList>
            <consortium name="EnsemblMetazoa"/>
        </authorList>
    </citation>
    <scope>IDENTIFICATION</scope>
</reference>
<protein>
    <recommendedName>
        <fullName evidence="2">Tyrosine specific protein phosphatases domain-containing protein</fullName>
    </recommendedName>
</protein>